<organism evidence="1">
    <name type="scientific">Elphidium margaritaceum</name>
    <dbReference type="NCBI Taxonomy" id="933848"/>
    <lineage>
        <taxon>Eukaryota</taxon>
        <taxon>Sar</taxon>
        <taxon>Rhizaria</taxon>
        <taxon>Retaria</taxon>
        <taxon>Foraminifera</taxon>
        <taxon>Rotaliida</taxon>
        <taxon>Elphidiidae</taxon>
        <taxon>Elphidium</taxon>
    </lineage>
</organism>
<proteinExistence type="predicted"/>
<dbReference type="AlphaFoldDB" id="A0A7S0XM72"/>
<dbReference type="EMBL" id="HBFI01000237">
    <property type="protein sequence ID" value="CAD8731290.1"/>
    <property type="molecule type" value="Transcribed_RNA"/>
</dbReference>
<sequence length="243" mass="28274">MQCAQIQNEQQRRMLLKQLCFDVQKKLARDVLTDTMSALMHKTNRKVLNAWIFSGLHPFFRNKHGFKNDRVQGKKNGQEFDSIFNECKSHHNDCEHDIISIENKSSSFICCLKFFSCDKLQNTKHSDCKRQISMETYASALKYEYRANEQFEHLNIALQQLPNLVLATHTEHTVFACDAFKDVAANGEYWYIGYSEHVMVIDMLIEHDQCEDAAAAFTSVNELIDNNDRTIISLFKIIQNHLE</sequence>
<name>A0A7S0XM72_9EUKA</name>
<reference evidence="1" key="1">
    <citation type="submission" date="2021-01" db="EMBL/GenBank/DDBJ databases">
        <authorList>
            <person name="Corre E."/>
            <person name="Pelletier E."/>
            <person name="Niang G."/>
            <person name="Scheremetjew M."/>
            <person name="Finn R."/>
            <person name="Kale V."/>
            <person name="Holt S."/>
            <person name="Cochrane G."/>
            <person name="Meng A."/>
            <person name="Brown T."/>
            <person name="Cohen L."/>
        </authorList>
    </citation>
    <scope>NUCLEOTIDE SEQUENCE</scope>
</reference>
<protein>
    <submittedName>
        <fullName evidence="1">Uncharacterized protein</fullName>
    </submittedName>
</protein>
<gene>
    <name evidence="1" type="ORF">EMAR1385_LOCUS169</name>
</gene>
<evidence type="ECO:0000313" key="1">
    <source>
        <dbReference type="EMBL" id="CAD8731290.1"/>
    </source>
</evidence>
<accession>A0A7S0XM72</accession>